<dbReference type="Pfam" id="PF08281">
    <property type="entry name" value="Sigma70_r4_2"/>
    <property type="match status" value="1"/>
</dbReference>
<dbReference type="PANTHER" id="PTHR43133">
    <property type="entry name" value="RNA POLYMERASE ECF-TYPE SIGMA FACTO"/>
    <property type="match status" value="1"/>
</dbReference>
<dbReference type="InterPro" id="IPR036388">
    <property type="entry name" value="WH-like_DNA-bd_sf"/>
</dbReference>
<protein>
    <recommendedName>
        <fullName evidence="11">SigE family RNA polymerase sigma factor</fullName>
    </recommendedName>
</protein>
<evidence type="ECO:0000256" key="3">
    <source>
        <dbReference type="ARBA" id="ARBA00023082"/>
    </source>
</evidence>
<keyword evidence="2" id="KW-0805">Transcription regulation</keyword>
<gene>
    <name evidence="9" type="ORF">GCM10009663_43790</name>
</gene>
<comment type="caution">
    <text evidence="9">The sequence shown here is derived from an EMBL/GenBank/DDBJ whole genome shotgun (WGS) entry which is preliminary data.</text>
</comment>
<dbReference type="PANTHER" id="PTHR43133:SF50">
    <property type="entry name" value="ECF RNA POLYMERASE SIGMA FACTOR SIGM"/>
    <property type="match status" value="1"/>
</dbReference>
<dbReference type="NCBIfam" id="TIGR02937">
    <property type="entry name" value="sigma70-ECF"/>
    <property type="match status" value="1"/>
</dbReference>
<evidence type="ECO:0000256" key="5">
    <source>
        <dbReference type="ARBA" id="ARBA00023163"/>
    </source>
</evidence>
<evidence type="ECO:0000256" key="1">
    <source>
        <dbReference type="ARBA" id="ARBA00010641"/>
    </source>
</evidence>
<dbReference type="InterPro" id="IPR013325">
    <property type="entry name" value="RNA_pol_sigma_r2"/>
</dbReference>
<sequence length="225" mass="24691">MTARQTGVAGGRRGVSWSERVQPSRNRCNLSHGTRHQGSGQRNPAVPAKGREGCLMVRRTASSRDAEFTEYAASRVGWLRKVAYLLCGDWDRADGLVQETITELYVKWPRAGRAENRDGYARTVLVNTFLAEQRTSWWRRTRRGGTAPAAAWADVDATIDLGQALAALPPRQRAAVVLRYYCDLSIEQAADLLGCSAGNLRSQSSRGLDALGRSSDDRPAEGSRA</sequence>
<evidence type="ECO:0000259" key="8">
    <source>
        <dbReference type="Pfam" id="PF08281"/>
    </source>
</evidence>
<dbReference type="EMBL" id="BAAALD010000043">
    <property type="protein sequence ID" value="GAA1095846.1"/>
    <property type="molecule type" value="Genomic_DNA"/>
</dbReference>
<keyword evidence="10" id="KW-1185">Reference proteome</keyword>
<dbReference type="Gene3D" id="1.10.10.10">
    <property type="entry name" value="Winged helix-like DNA-binding domain superfamily/Winged helix DNA-binding domain"/>
    <property type="match status" value="1"/>
</dbReference>
<evidence type="ECO:0000256" key="6">
    <source>
        <dbReference type="SAM" id="MobiDB-lite"/>
    </source>
</evidence>
<dbReference type="Pfam" id="PF04542">
    <property type="entry name" value="Sigma70_r2"/>
    <property type="match status" value="1"/>
</dbReference>
<evidence type="ECO:0000259" key="7">
    <source>
        <dbReference type="Pfam" id="PF04542"/>
    </source>
</evidence>
<proteinExistence type="inferred from homology"/>
<dbReference type="SUPFAM" id="SSF88946">
    <property type="entry name" value="Sigma2 domain of RNA polymerase sigma factors"/>
    <property type="match status" value="1"/>
</dbReference>
<keyword evidence="5" id="KW-0804">Transcription</keyword>
<dbReference type="InterPro" id="IPR007627">
    <property type="entry name" value="RNA_pol_sigma70_r2"/>
</dbReference>
<accession>A0ABP4E920</accession>
<reference evidence="10" key="1">
    <citation type="journal article" date="2019" name="Int. J. Syst. Evol. Microbiol.">
        <title>The Global Catalogue of Microorganisms (GCM) 10K type strain sequencing project: providing services to taxonomists for standard genome sequencing and annotation.</title>
        <authorList>
            <consortium name="The Broad Institute Genomics Platform"/>
            <consortium name="The Broad Institute Genome Sequencing Center for Infectious Disease"/>
            <person name="Wu L."/>
            <person name="Ma J."/>
        </authorList>
    </citation>
    <scope>NUCLEOTIDE SEQUENCE [LARGE SCALE GENOMIC DNA]</scope>
    <source>
        <strain evidence="10">JCM 13002</strain>
    </source>
</reference>
<organism evidence="9 10">
    <name type="scientific">Kitasatospora arboriphila</name>
    <dbReference type="NCBI Taxonomy" id="258052"/>
    <lineage>
        <taxon>Bacteria</taxon>
        <taxon>Bacillati</taxon>
        <taxon>Actinomycetota</taxon>
        <taxon>Actinomycetes</taxon>
        <taxon>Kitasatosporales</taxon>
        <taxon>Streptomycetaceae</taxon>
        <taxon>Kitasatospora</taxon>
    </lineage>
</organism>
<keyword evidence="4" id="KW-0238">DNA-binding</keyword>
<feature type="domain" description="RNA polymerase sigma-70 region 2" evidence="7">
    <location>
        <begin position="77"/>
        <end position="139"/>
    </location>
</feature>
<feature type="compositionally biased region" description="Basic and acidic residues" evidence="6">
    <location>
        <begin position="214"/>
        <end position="225"/>
    </location>
</feature>
<dbReference type="Proteomes" id="UP001499987">
    <property type="component" value="Unassembled WGS sequence"/>
</dbReference>
<dbReference type="Gene3D" id="1.10.1740.10">
    <property type="match status" value="1"/>
</dbReference>
<dbReference type="InterPro" id="IPR013324">
    <property type="entry name" value="RNA_pol_sigma_r3/r4-like"/>
</dbReference>
<dbReference type="CDD" id="cd06171">
    <property type="entry name" value="Sigma70_r4"/>
    <property type="match status" value="1"/>
</dbReference>
<feature type="region of interest" description="Disordered" evidence="6">
    <location>
        <begin position="203"/>
        <end position="225"/>
    </location>
</feature>
<comment type="similarity">
    <text evidence="1">Belongs to the sigma-70 factor family. ECF subfamily.</text>
</comment>
<dbReference type="InterPro" id="IPR014284">
    <property type="entry name" value="RNA_pol_sigma-70_dom"/>
</dbReference>
<evidence type="ECO:0000313" key="10">
    <source>
        <dbReference type="Proteomes" id="UP001499987"/>
    </source>
</evidence>
<keyword evidence="3" id="KW-0731">Sigma factor</keyword>
<dbReference type="InterPro" id="IPR013249">
    <property type="entry name" value="RNA_pol_sigma70_r4_t2"/>
</dbReference>
<name>A0ABP4E920_9ACTN</name>
<evidence type="ECO:0008006" key="11">
    <source>
        <dbReference type="Google" id="ProtNLM"/>
    </source>
</evidence>
<feature type="domain" description="RNA polymerase sigma factor 70 region 4 type 2" evidence="8">
    <location>
        <begin position="161"/>
        <end position="211"/>
    </location>
</feature>
<dbReference type="InterPro" id="IPR039425">
    <property type="entry name" value="RNA_pol_sigma-70-like"/>
</dbReference>
<evidence type="ECO:0000313" key="9">
    <source>
        <dbReference type="EMBL" id="GAA1095846.1"/>
    </source>
</evidence>
<evidence type="ECO:0000256" key="4">
    <source>
        <dbReference type="ARBA" id="ARBA00023125"/>
    </source>
</evidence>
<evidence type="ECO:0000256" key="2">
    <source>
        <dbReference type="ARBA" id="ARBA00023015"/>
    </source>
</evidence>
<feature type="region of interest" description="Disordered" evidence="6">
    <location>
        <begin position="1"/>
        <end position="48"/>
    </location>
</feature>
<feature type="compositionally biased region" description="Polar residues" evidence="6">
    <location>
        <begin position="19"/>
        <end position="42"/>
    </location>
</feature>
<dbReference type="SUPFAM" id="SSF88659">
    <property type="entry name" value="Sigma3 and sigma4 domains of RNA polymerase sigma factors"/>
    <property type="match status" value="1"/>
</dbReference>